<evidence type="ECO:0000313" key="3">
    <source>
        <dbReference type="Proteomes" id="UP001230496"/>
    </source>
</evidence>
<feature type="transmembrane region" description="Helical" evidence="1">
    <location>
        <begin position="12"/>
        <end position="31"/>
    </location>
</feature>
<evidence type="ECO:0008006" key="4">
    <source>
        <dbReference type="Google" id="ProtNLM"/>
    </source>
</evidence>
<evidence type="ECO:0000256" key="1">
    <source>
        <dbReference type="SAM" id="Phobius"/>
    </source>
</evidence>
<dbReference type="Proteomes" id="UP001230496">
    <property type="component" value="Chromosome"/>
</dbReference>
<name>A0AA51R8G6_9BACT</name>
<accession>A0AA51R8G6</accession>
<keyword evidence="1" id="KW-0812">Transmembrane</keyword>
<gene>
    <name evidence="2" type="ORF">QYS49_37470</name>
</gene>
<feature type="transmembrane region" description="Helical" evidence="1">
    <location>
        <begin position="43"/>
        <end position="65"/>
    </location>
</feature>
<proteinExistence type="predicted"/>
<keyword evidence="3" id="KW-1185">Reference proteome</keyword>
<protein>
    <recommendedName>
        <fullName evidence="4">DUF1772 domain-containing protein</fullName>
    </recommendedName>
</protein>
<feature type="transmembrane region" description="Helical" evidence="1">
    <location>
        <begin position="72"/>
        <end position="93"/>
    </location>
</feature>
<reference evidence="2 3" key="1">
    <citation type="submission" date="2023-08" db="EMBL/GenBank/DDBJ databases">
        <title>Comparative genomics and taxonomic characterization of three novel marine species of genus Marivirga.</title>
        <authorList>
            <person name="Muhammad N."/>
            <person name="Kim S.-G."/>
        </authorList>
    </citation>
    <scope>NUCLEOTIDE SEQUENCE [LARGE SCALE GENOMIC DNA]</scope>
    <source>
        <strain evidence="2 3">BDSF4-3</strain>
    </source>
</reference>
<dbReference type="EMBL" id="CP129971">
    <property type="protein sequence ID" value="WMN11177.1"/>
    <property type="molecule type" value="Genomic_DNA"/>
</dbReference>
<feature type="transmembrane region" description="Helical" evidence="1">
    <location>
        <begin position="120"/>
        <end position="137"/>
    </location>
</feature>
<sequence length="140" mass="16385">MLQYLKELSDFGLLILIWLVQLIIYPSFTYMEKANLIAWHPKYTTMISVVVMPLMLFQLASTFYLTYTQFNYLVLTQSILIILLWVSTFAQAVPLHNQIDTGVEIKKATINLVQVNWKRAFMWSLIVILNFIGRFTTLNN</sequence>
<keyword evidence="1" id="KW-0472">Membrane</keyword>
<dbReference type="RefSeq" id="WP_308348057.1">
    <property type="nucleotide sequence ID" value="NZ_CP129971.1"/>
</dbReference>
<keyword evidence="1" id="KW-1133">Transmembrane helix</keyword>
<evidence type="ECO:0000313" key="2">
    <source>
        <dbReference type="EMBL" id="WMN11177.1"/>
    </source>
</evidence>
<dbReference type="KEGG" id="msaa:QYS49_37470"/>
<organism evidence="2 3">
    <name type="scientific">Marivirga salinarum</name>
    <dbReference type="NCBI Taxonomy" id="3059078"/>
    <lineage>
        <taxon>Bacteria</taxon>
        <taxon>Pseudomonadati</taxon>
        <taxon>Bacteroidota</taxon>
        <taxon>Cytophagia</taxon>
        <taxon>Cytophagales</taxon>
        <taxon>Marivirgaceae</taxon>
        <taxon>Marivirga</taxon>
    </lineage>
</organism>
<dbReference type="AlphaFoldDB" id="A0AA51R8G6"/>